<dbReference type="SUPFAM" id="SSF52313">
    <property type="entry name" value="Ribosomal protein S2"/>
    <property type="match status" value="1"/>
</dbReference>
<evidence type="ECO:0000313" key="8">
    <source>
        <dbReference type="Proteomes" id="UP000217805"/>
    </source>
</evidence>
<dbReference type="RefSeq" id="WP_015430005.1">
    <property type="nucleotide sequence ID" value="NZ_AP014609.1"/>
</dbReference>
<reference evidence="7 8" key="1">
    <citation type="journal article" date="2015" name="Microbes Environ.">
        <title>An Efficient Strategy Developed for Next-Generation Sequencing of Endosymbiont Genomes Performed Using Crude DNA Isolated from Host Tissues: A Case Study of Blattabacterium cuenoti Inhabiting the Fat Bodies of Cockroaches.</title>
        <authorList>
            <person name="Kinjo Y."/>
            <person name="Saitoh S."/>
            <person name="Tokuda G."/>
        </authorList>
    </citation>
    <scope>NUCLEOTIDE SEQUENCE [LARGE SCALE GENOMIC DNA]</scope>
    <source>
        <strain evidence="7 8">BPAY</strain>
    </source>
</reference>
<dbReference type="NCBIfam" id="TIGR01011">
    <property type="entry name" value="rpsB_bact"/>
    <property type="match status" value="1"/>
</dbReference>
<dbReference type="CDD" id="cd01425">
    <property type="entry name" value="RPS2"/>
    <property type="match status" value="1"/>
</dbReference>
<dbReference type="GO" id="GO:0005840">
    <property type="term" value="C:ribosome"/>
    <property type="evidence" value="ECO:0007669"/>
    <property type="project" value="UniProtKB-KW"/>
</dbReference>
<name>A0ABM7EYS7_9FLAO</name>
<gene>
    <name evidence="5 7" type="primary">rpsB</name>
    <name evidence="7" type="ORF">BPAY_411</name>
</gene>
<dbReference type="HAMAP" id="MF_00291_B">
    <property type="entry name" value="Ribosomal_uS2_B"/>
    <property type="match status" value="1"/>
</dbReference>
<dbReference type="EMBL" id="AP014609">
    <property type="protein sequence ID" value="BAR92143.1"/>
    <property type="molecule type" value="Genomic_DNA"/>
</dbReference>
<dbReference type="InterPro" id="IPR005706">
    <property type="entry name" value="Ribosomal_uS2_bac/mit/plastid"/>
</dbReference>
<evidence type="ECO:0000256" key="4">
    <source>
        <dbReference type="ARBA" id="ARBA00035256"/>
    </source>
</evidence>
<evidence type="ECO:0000256" key="5">
    <source>
        <dbReference type="HAMAP-Rule" id="MF_00291"/>
    </source>
</evidence>
<accession>A0ABM7EYS7</accession>
<organism evidence="7 8">
    <name type="scientific">Blattabacterium cuenoti BPAY</name>
    <dbReference type="NCBI Taxonomy" id="1457031"/>
    <lineage>
        <taxon>Bacteria</taxon>
        <taxon>Pseudomonadati</taxon>
        <taxon>Bacteroidota</taxon>
        <taxon>Flavobacteriia</taxon>
        <taxon>Flavobacteriales</taxon>
        <taxon>Blattabacteriaceae</taxon>
        <taxon>Blattabacterium</taxon>
    </lineage>
</organism>
<dbReference type="Proteomes" id="UP000217805">
    <property type="component" value="Chromosome"/>
</dbReference>
<dbReference type="PRINTS" id="PR00395">
    <property type="entry name" value="RIBOSOMALS2"/>
</dbReference>
<protein>
    <recommendedName>
        <fullName evidence="4 5">Small ribosomal subunit protein uS2</fullName>
    </recommendedName>
</protein>
<dbReference type="Gene3D" id="3.40.50.10490">
    <property type="entry name" value="Glucose-6-phosphate isomerase like protein, domain 1"/>
    <property type="match status" value="1"/>
</dbReference>
<dbReference type="InterPro" id="IPR001865">
    <property type="entry name" value="Ribosomal_uS2"/>
</dbReference>
<dbReference type="PANTHER" id="PTHR12534:SF0">
    <property type="entry name" value="SMALL RIBOSOMAL SUBUNIT PROTEIN US2M"/>
    <property type="match status" value="1"/>
</dbReference>
<keyword evidence="2 5" id="KW-0689">Ribosomal protein</keyword>
<dbReference type="Gene3D" id="1.10.287.610">
    <property type="entry name" value="Helix hairpin bin"/>
    <property type="match status" value="1"/>
</dbReference>
<evidence type="ECO:0000256" key="1">
    <source>
        <dbReference type="ARBA" id="ARBA00006242"/>
    </source>
</evidence>
<evidence type="ECO:0000313" key="7">
    <source>
        <dbReference type="EMBL" id="BAR92143.1"/>
    </source>
</evidence>
<keyword evidence="8" id="KW-1185">Reference proteome</keyword>
<dbReference type="PROSITE" id="PS00963">
    <property type="entry name" value="RIBOSOMAL_S2_2"/>
    <property type="match status" value="1"/>
</dbReference>
<evidence type="ECO:0000256" key="3">
    <source>
        <dbReference type="ARBA" id="ARBA00023274"/>
    </source>
</evidence>
<dbReference type="PANTHER" id="PTHR12534">
    <property type="entry name" value="30S RIBOSOMAL PROTEIN S2 PROKARYOTIC AND ORGANELLAR"/>
    <property type="match status" value="1"/>
</dbReference>
<dbReference type="InterPro" id="IPR023591">
    <property type="entry name" value="Ribosomal_uS2_flav_dom_sf"/>
</dbReference>
<evidence type="ECO:0000256" key="6">
    <source>
        <dbReference type="RuleBase" id="RU003631"/>
    </source>
</evidence>
<evidence type="ECO:0000256" key="2">
    <source>
        <dbReference type="ARBA" id="ARBA00022980"/>
    </source>
</evidence>
<comment type="similarity">
    <text evidence="1 5 6">Belongs to the universal ribosomal protein uS2 family.</text>
</comment>
<sequence length="241" mass="27526">MEINTQDLLKAGVHFGHIARKWNPNMRPFIFMKKGGIHIIDLAKTISKLEEACHELKKIAKNGKKILLVGTKAQAREKISFYAKRINMPCITERWLGGLLTNFTTIRKSVKKMNNIEKMKKNGTFYTLSKKERLLIDRLYDKLYKNLGSISSMTHIPGGIFLVDPNKEKIALTEAKKLRIPVFAMVDTNTNPHDIQFPIPSNDDSSKSIDIILKFVSKAIQHGISINKNERENKNLVNKKL</sequence>
<dbReference type="InterPro" id="IPR018130">
    <property type="entry name" value="Ribosomal_uS2_CS"/>
</dbReference>
<keyword evidence="3 5" id="KW-0687">Ribonucleoprotein</keyword>
<proteinExistence type="inferred from homology"/>
<dbReference type="Pfam" id="PF00318">
    <property type="entry name" value="Ribosomal_S2"/>
    <property type="match status" value="1"/>
</dbReference>